<dbReference type="Gene3D" id="3.30.160.270">
    <property type="match status" value="1"/>
</dbReference>
<feature type="binding site" evidence="13">
    <location>
        <position position="245"/>
    </location>
    <ligand>
        <name>Mg(2+)</name>
        <dbReference type="ChEBI" id="CHEBI:18420"/>
    </ligand>
</feature>
<evidence type="ECO:0000256" key="6">
    <source>
        <dbReference type="ARBA" id="ARBA00022605"/>
    </source>
</evidence>
<dbReference type="InterPro" id="IPR013785">
    <property type="entry name" value="Aldolase_TIM"/>
</dbReference>
<dbReference type="Pfam" id="PF12833">
    <property type="entry name" value="HTH_18"/>
    <property type="match status" value="1"/>
</dbReference>
<keyword evidence="16" id="KW-0012">Acyltransferase</keyword>
<evidence type="ECO:0000313" key="17">
    <source>
        <dbReference type="Proteomes" id="UP000095380"/>
    </source>
</evidence>
<dbReference type="PROSITE" id="PS00815">
    <property type="entry name" value="AIPM_HOMOCIT_SYNTH_1"/>
    <property type="match status" value="1"/>
</dbReference>
<dbReference type="EC" id="2.3.3.13" evidence="4 13"/>
<organism evidence="16 17">
    <name type="scientific">Dorea longicatena</name>
    <dbReference type="NCBI Taxonomy" id="88431"/>
    <lineage>
        <taxon>Bacteria</taxon>
        <taxon>Bacillati</taxon>
        <taxon>Bacillota</taxon>
        <taxon>Clostridia</taxon>
        <taxon>Lachnospirales</taxon>
        <taxon>Lachnospiraceae</taxon>
        <taxon>Dorea</taxon>
    </lineage>
</organism>
<accession>A0A173XST3</accession>
<keyword evidence="5 13" id="KW-0432">Leucine biosynthesis</keyword>
<evidence type="ECO:0000256" key="1">
    <source>
        <dbReference type="ARBA" id="ARBA00000064"/>
    </source>
</evidence>
<dbReference type="PANTHER" id="PTHR46911:SF1">
    <property type="entry name" value="2-ISOPROPYLMALATE SYNTHASE"/>
    <property type="match status" value="1"/>
</dbReference>
<comment type="pathway">
    <text evidence="2 13">Amino-acid biosynthesis; L-leucine biosynthesis; L-leucine from 3-methyl-2-oxobutanoate: step 1/4.</text>
</comment>
<comment type="catalytic activity">
    <reaction evidence="1 13">
        <text>3-methyl-2-oxobutanoate + acetyl-CoA + H2O = (2S)-2-isopropylmalate + CoA + H(+)</text>
        <dbReference type="Rhea" id="RHEA:21524"/>
        <dbReference type="ChEBI" id="CHEBI:1178"/>
        <dbReference type="ChEBI" id="CHEBI:11851"/>
        <dbReference type="ChEBI" id="CHEBI:15377"/>
        <dbReference type="ChEBI" id="CHEBI:15378"/>
        <dbReference type="ChEBI" id="CHEBI:57287"/>
        <dbReference type="ChEBI" id="CHEBI:57288"/>
        <dbReference type="EC" id="2.3.3.13"/>
    </reaction>
</comment>
<keyword evidence="9" id="KW-0805">Transcription regulation</keyword>
<dbReference type="GO" id="GO:0000287">
    <property type="term" value="F:magnesium ion binding"/>
    <property type="evidence" value="ECO:0007669"/>
    <property type="project" value="UniProtKB-UniRule"/>
</dbReference>
<dbReference type="SUPFAM" id="SSF51569">
    <property type="entry name" value="Aldolase"/>
    <property type="match status" value="1"/>
</dbReference>
<evidence type="ECO:0000256" key="12">
    <source>
        <dbReference type="ARBA" id="ARBA00023304"/>
    </source>
</evidence>
<comment type="cofactor">
    <cofactor evidence="13">
        <name>Mg(2+)</name>
        <dbReference type="ChEBI" id="CHEBI:18420"/>
    </cofactor>
</comment>
<feature type="region of interest" description="Regulatory domain" evidence="13">
    <location>
        <begin position="439"/>
        <end position="662"/>
    </location>
</feature>
<dbReference type="GO" id="GO:0003985">
    <property type="term" value="F:acetyl-CoA C-acetyltransferase activity"/>
    <property type="evidence" value="ECO:0007669"/>
    <property type="project" value="UniProtKB-UniRule"/>
</dbReference>
<dbReference type="InterPro" id="IPR002034">
    <property type="entry name" value="AIPM/Hcit_synth_CS"/>
</dbReference>
<comment type="subunit">
    <text evidence="13">Homodimer.</text>
</comment>
<evidence type="ECO:0000259" key="14">
    <source>
        <dbReference type="PROSITE" id="PS01124"/>
    </source>
</evidence>
<dbReference type="InterPro" id="IPR000891">
    <property type="entry name" value="PYR_CT"/>
</dbReference>
<dbReference type="InterPro" id="IPR009057">
    <property type="entry name" value="Homeodomain-like_sf"/>
</dbReference>
<reference evidence="16 17" key="1">
    <citation type="submission" date="2015-09" db="EMBL/GenBank/DDBJ databases">
        <authorList>
            <consortium name="Pathogen Informatics"/>
        </authorList>
    </citation>
    <scope>NUCLEOTIDE SEQUENCE [LARGE SCALE GENOMIC DNA]</scope>
    <source>
        <strain evidence="16 17">2789STDY5608851</strain>
    </source>
</reference>
<evidence type="ECO:0000256" key="11">
    <source>
        <dbReference type="ARBA" id="ARBA00023163"/>
    </source>
</evidence>
<dbReference type="Gene3D" id="1.10.10.60">
    <property type="entry name" value="Homeodomain-like"/>
    <property type="match status" value="2"/>
</dbReference>
<evidence type="ECO:0000256" key="13">
    <source>
        <dbReference type="HAMAP-Rule" id="MF_00572"/>
    </source>
</evidence>
<keyword evidence="6 13" id="KW-0028">Amino-acid biosynthesis</keyword>
<dbReference type="AlphaFoldDB" id="A0A173XST3"/>
<dbReference type="CDD" id="cd07942">
    <property type="entry name" value="DRE_TIM_LeuA"/>
    <property type="match status" value="1"/>
</dbReference>
<feature type="domain" description="HTH araC/xylS-type" evidence="14">
    <location>
        <begin position="564"/>
        <end position="661"/>
    </location>
</feature>
<dbReference type="PRINTS" id="PR00032">
    <property type="entry name" value="HTHARAC"/>
</dbReference>
<comment type="function">
    <text evidence="13">Catalyzes the condensation of the acetyl group of acetyl-CoA with 3-methyl-2-oxobutanoate (2-ketoisovalerate) to form 3-carboxy-3-hydroxy-4-methylpentanoate (2-isopropylmalate).</text>
</comment>
<dbReference type="SUPFAM" id="SSF46689">
    <property type="entry name" value="Homeodomain-like"/>
    <property type="match status" value="1"/>
</dbReference>
<dbReference type="InterPro" id="IPR054692">
    <property type="entry name" value="LeuA-like_post-cat"/>
</dbReference>
<dbReference type="Pfam" id="PF00682">
    <property type="entry name" value="HMGL-like"/>
    <property type="match status" value="1"/>
</dbReference>
<dbReference type="GO" id="GO:0043565">
    <property type="term" value="F:sequence-specific DNA binding"/>
    <property type="evidence" value="ECO:0007669"/>
    <property type="project" value="InterPro"/>
</dbReference>
<feature type="binding site" evidence="13">
    <location>
        <position position="243"/>
    </location>
    <ligand>
        <name>Mg(2+)</name>
        <dbReference type="ChEBI" id="CHEBI:18420"/>
    </ligand>
</feature>
<dbReference type="GO" id="GO:0003700">
    <property type="term" value="F:DNA-binding transcription factor activity"/>
    <property type="evidence" value="ECO:0007669"/>
    <property type="project" value="InterPro"/>
</dbReference>
<dbReference type="SMART" id="SM00342">
    <property type="entry name" value="HTH_ARAC"/>
    <property type="match status" value="1"/>
</dbReference>
<keyword evidence="13" id="KW-0460">Magnesium</keyword>
<feature type="binding site" evidence="13">
    <location>
        <position position="40"/>
    </location>
    <ligand>
        <name>Mg(2+)</name>
        <dbReference type="ChEBI" id="CHEBI:18420"/>
    </ligand>
</feature>
<dbReference type="PROSITE" id="PS00041">
    <property type="entry name" value="HTH_ARAC_FAMILY_1"/>
    <property type="match status" value="1"/>
</dbReference>
<dbReference type="PROSITE" id="PS50991">
    <property type="entry name" value="PYR_CT"/>
    <property type="match status" value="1"/>
</dbReference>
<protein>
    <recommendedName>
        <fullName evidence="4 13">2-isopropylmalate synthase</fullName>
        <ecNumber evidence="4 13">2.3.3.13</ecNumber>
    </recommendedName>
    <alternativeName>
        <fullName evidence="13">Alpha-IPM synthase</fullName>
    </alternativeName>
    <alternativeName>
        <fullName evidence="13">Alpha-isopropylmalate synthase</fullName>
    </alternativeName>
</protein>
<evidence type="ECO:0000256" key="8">
    <source>
        <dbReference type="ARBA" id="ARBA00022723"/>
    </source>
</evidence>
<dbReference type="InterPro" id="IPR018062">
    <property type="entry name" value="HTH_AraC-typ_CS"/>
</dbReference>
<dbReference type="InterPro" id="IPR005668">
    <property type="entry name" value="IPM_Synthase"/>
</dbReference>
<keyword evidence="11" id="KW-0804">Transcription</keyword>
<dbReference type="UniPathway" id="UPA00048">
    <property type="reaction ID" value="UER00070"/>
</dbReference>
<keyword evidence="13" id="KW-0963">Cytoplasm</keyword>
<feature type="domain" description="Pyruvate carboxyltransferase" evidence="15">
    <location>
        <begin position="31"/>
        <end position="304"/>
    </location>
</feature>
<dbReference type="RefSeq" id="WP_055193706.1">
    <property type="nucleotide sequence ID" value="NZ_CYYM01000002.1"/>
</dbReference>
<comment type="subcellular location">
    <subcellularLocation>
        <location evidence="13">Cytoplasm</location>
    </subcellularLocation>
</comment>
<dbReference type="SUPFAM" id="SSF110921">
    <property type="entry name" value="2-isopropylmalate synthase LeuA, allosteric (dimerisation) domain"/>
    <property type="match status" value="1"/>
</dbReference>
<dbReference type="InterPro" id="IPR018060">
    <property type="entry name" value="HTH_AraC"/>
</dbReference>
<dbReference type="InterPro" id="IPR039371">
    <property type="entry name" value="LeuA_N_DRE-TIM"/>
</dbReference>
<evidence type="ECO:0000256" key="7">
    <source>
        <dbReference type="ARBA" id="ARBA00022679"/>
    </source>
</evidence>
<evidence type="ECO:0000259" key="15">
    <source>
        <dbReference type="PROSITE" id="PS50991"/>
    </source>
</evidence>
<evidence type="ECO:0000256" key="2">
    <source>
        <dbReference type="ARBA" id="ARBA00004689"/>
    </source>
</evidence>
<dbReference type="Pfam" id="PF08502">
    <property type="entry name" value="LeuA_dimer"/>
    <property type="match status" value="1"/>
</dbReference>
<dbReference type="PANTHER" id="PTHR46911">
    <property type="match status" value="1"/>
</dbReference>
<dbReference type="GO" id="GO:0005737">
    <property type="term" value="C:cytoplasm"/>
    <property type="evidence" value="ECO:0007669"/>
    <property type="project" value="UniProtKB-SubCell"/>
</dbReference>
<dbReference type="InterPro" id="IPR036230">
    <property type="entry name" value="LeuA_allosteric_dom_sf"/>
</dbReference>
<dbReference type="InterPro" id="IPR013709">
    <property type="entry name" value="2-isopropylmalate_synth_dimer"/>
</dbReference>
<evidence type="ECO:0000256" key="5">
    <source>
        <dbReference type="ARBA" id="ARBA00022430"/>
    </source>
</evidence>
<proteinExistence type="inferred from homology"/>
<evidence type="ECO:0000256" key="9">
    <source>
        <dbReference type="ARBA" id="ARBA00023015"/>
    </source>
</evidence>
<dbReference type="Pfam" id="PF22615">
    <property type="entry name" value="IPMS_D2"/>
    <property type="match status" value="1"/>
</dbReference>
<dbReference type="InterPro" id="IPR020449">
    <property type="entry name" value="Tscrpt_reg_AraC-type_HTH"/>
</dbReference>
<name>A0A173XST3_9FIRM</name>
<keyword evidence="7 13" id="KW-0808">Transferase</keyword>
<dbReference type="HAMAP" id="MF_00572">
    <property type="entry name" value="LeuA_type2"/>
    <property type="match status" value="1"/>
</dbReference>
<keyword evidence="10" id="KW-0238">DNA-binding</keyword>
<evidence type="ECO:0000256" key="4">
    <source>
        <dbReference type="ARBA" id="ARBA00012973"/>
    </source>
</evidence>
<comment type="similarity">
    <text evidence="3 13">Belongs to the alpha-IPM synthase/homocitrate synthase family. LeuA type 2 subfamily.</text>
</comment>
<dbReference type="SUPFAM" id="SSF89000">
    <property type="entry name" value="post-HMGL domain-like"/>
    <property type="match status" value="1"/>
</dbReference>
<evidence type="ECO:0000256" key="10">
    <source>
        <dbReference type="ARBA" id="ARBA00023125"/>
    </source>
</evidence>
<dbReference type="EMBL" id="CYYM01000002">
    <property type="protein sequence ID" value="CUN54729.1"/>
    <property type="molecule type" value="Genomic_DNA"/>
</dbReference>
<dbReference type="GO" id="GO:0003852">
    <property type="term" value="F:2-isopropylmalate synthase activity"/>
    <property type="evidence" value="ECO:0007669"/>
    <property type="project" value="UniProtKB-UniRule"/>
</dbReference>
<keyword evidence="8 13" id="KW-0479">Metal-binding</keyword>
<dbReference type="GO" id="GO:0009098">
    <property type="term" value="P:L-leucine biosynthetic process"/>
    <property type="evidence" value="ECO:0007669"/>
    <property type="project" value="UniProtKB-UniRule"/>
</dbReference>
<dbReference type="Gene3D" id="3.20.20.70">
    <property type="entry name" value="Aldolase class I"/>
    <property type="match status" value="1"/>
</dbReference>
<evidence type="ECO:0000256" key="3">
    <source>
        <dbReference type="ARBA" id="ARBA00009767"/>
    </source>
</evidence>
<sequence length="662" mass="75106">MKNYQKYEKSYFMPPEVTYDWAKKDAVEQPPKWCSVDLRDGNQALIEPMSLDEKLEFFQMLVDIGFKEIEVGFPAASETEYQFMRTLIEKDMIPDDVTVQVLTQAREHIIKRTFEAVKGAPHAVIHLYNSTSVAQREQVFRKDKEQVKQLAIDGAKLLLKLANETDGNFTFEYSPESFHGTEVDYAVEVCNAVLDVWQPTADNKAIINIPTTVENAMPHTFACQLEYVHKHLKHRENVVLSLHPHNDRGCGVATAELGILAGADRIEGTLFGNGERTGNVDIITLGMNMYSQGVDPGLDFSNMRKIRETYERLTRMQVYDRQPYSGDLVFTAFSGSHQDAIAKGMAWRDEKKCDKWTVPYLPIDPKDVGREYDSDVIRINSQSGKGGVNYILMHSHGINLPKVMREEVGYMVKDVSDKAHKELTPDWVYQIFSDHYINTKSIFHIDECHFKQVDGITAEVTINHAGESKVITSNGNGRLDAVSNAIKQYFNISYELSFYEEHSLTKGSSSKAVAYVGIICNGKTFWGVGIDPDIIRASIEALIVAVNKIEELGSADACTDARMIEIMNYVQANYIDITLDDLAEKFFLSKPYLSKYIKEKSGMTFGDLVKKIRMKKAKALLKSSNMTVENIAMSVGYQNVEHFNRLFKKAYDMTPMQFRNQK</sequence>
<dbReference type="NCBIfam" id="NF002991">
    <property type="entry name" value="PRK03739.1"/>
    <property type="match status" value="1"/>
</dbReference>
<evidence type="ECO:0000313" key="16">
    <source>
        <dbReference type="EMBL" id="CUN54729.1"/>
    </source>
</evidence>
<dbReference type="PROSITE" id="PS00816">
    <property type="entry name" value="AIPM_HOMOCIT_SYNTH_2"/>
    <property type="match status" value="1"/>
</dbReference>
<dbReference type="PROSITE" id="PS01124">
    <property type="entry name" value="HTH_ARAC_FAMILY_2"/>
    <property type="match status" value="1"/>
</dbReference>
<dbReference type="Proteomes" id="UP000095380">
    <property type="component" value="Unassembled WGS sequence"/>
</dbReference>
<keyword evidence="12 13" id="KW-0100">Branched-chain amino acid biosynthesis</keyword>
<gene>
    <name evidence="16" type="primary">leuA_1</name>
    <name evidence="13" type="synonym">leuA</name>
    <name evidence="16" type="ORF">ERS852408_00522</name>
</gene>
<feature type="binding site" evidence="13">
    <location>
        <position position="279"/>
    </location>
    <ligand>
        <name>Mg(2+)</name>
        <dbReference type="ChEBI" id="CHEBI:18420"/>
    </ligand>
</feature>
<dbReference type="SMART" id="SM00917">
    <property type="entry name" value="LeuA_dimer"/>
    <property type="match status" value="1"/>
</dbReference>